<dbReference type="RefSeq" id="WP_116856376.1">
    <property type="nucleotide sequence ID" value="NZ_QTJV01000010.1"/>
</dbReference>
<dbReference type="OrthoDB" id="634426at2"/>
<comment type="caution">
    <text evidence="2">The sequence shown here is derived from an EMBL/GenBank/DDBJ whole genome shotgun (WGS) entry which is preliminary data.</text>
</comment>
<dbReference type="Proteomes" id="UP000261174">
    <property type="component" value="Unassembled WGS sequence"/>
</dbReference>
<proteinExistence type="predicted"/>
<feature type="transmembrane region" description="Helical" evidence="1">
    <location>
        <begin position="27"/>
        <end position="48"/>
    </location>
</feature>
<dbReference type="AlphaFoldDB" id="A0A3E1NWK1"/>
<gene>
    <name evidence="2" type="ORF">DXN04_26320</name>
</gene>
<keyword evidence="1" id="KW-1133">Transmembrane helix</keyword>
<keyword evidence="1" id="KW-0472">Membrane</keyword>
<protein>
    <submittedName>
        <fullName evidence="2">Uncharacterized protein</fullName>
    </submittedName>
</protein>
<evidence type="ECO:0000256" key="1">
    <source>
        <dbReference type="SAM" id="Phobius"/>
    </source>
</evidence>
<organism evidence="2 3">
    <name type="scientific">Chitinophaga silvisoli</name>
    <dbReference type="NCBI Taxonomy" id="2291814"/>
    <lineage>
        <taxon>Bacteria</taxon>
        <taxon>Pseudomonadati</taxon>
        <taxon>Bacteroidota</taxon>
        <taxon>Chitinophagia</taxon>
        <taxon>Chitinophagales</taxon>
        <taxon>Chitinophagaceae</taxon>
        <taxon>Chitinophaga</taxon>
    </lineage>
</organism>
<evidence type="ECO:0000313" key="3">
    <source>
        <dbReference type="Proteomes" id="UP000261174"/>
    </source>
</evidence>
<name>A0A3E1NWK1_9BACT</name>
<accession>A0A3E1NWK1</accession>
<sequence>MLTSKKENETPLSEEAIVKIKEFRYDFLKFFLGTFIIGAAGIITTSIYKGYELKISSRQTENEYLNSYITQYNNLYTSDSLGKYDKIAEMFEVLSIATTDADMQKRWDSLRRYFQAKIAVITDSIGKYKDSVSAVSIKVDSFKQVQQDLEVKITTLAKVKSLDGNAEKIEQLQAKQEQLRDSVSTRQLQLNRFATIKLNAEKYAMERLIHPPTSLPAPEKNYEIVYDLDRYTALGNISEIIEGIAVKVNSINEQTGAISVTVDRNDHNAQTMELKPGTSTPMLTFGDDSFQVKITMKSCEAHIMPGKKVAKYQIIVQKLKA</sequence>
<evidence type="ECO:0000313" key="2">
    <source>
        <dbReference type="EMBL" id="RFM32290.1"/>
    </source>
</evidence>
<reference evidence="2 3" key="1">
    <citation type="submission" date="2018-08" db="EMBL/GenBank/DDBJ databases">
        <title>Chitinophaga sp. K20C18050901, a novel bacterium isolated from forest soil.</title>
        <authorList>
            <person name="Wang C."/>
        </authorList>
    </citation>
    <scope>NUCLEOTIDE SEQUENCE [LARGE SCALE GENOMIC DNA]</scope>
    <source>
        <strain evidence="2 3">K20C18050901</strain>
    </source>
</reference>
<dbReference type="EMBL" id="QTJV01000010">
    <property type="protein sequence ID" value="RFM32290.1"/>
    <property type="molecule type" value="Genomic_DNA"/>
</dbReference>
<keyword evidence="1" id="KW-0812">Transmembrane</keyword>
<keyword evidence="3" id="KW-1185">Reference proteome</keyword>